<keyword evidence="1" id="KW-0472">Membrane</keyword>
<reference evidence="4" key="2">
    <citation type="submission" date="2009-11" db="EMBL/GenBank/DDBJ databases">
        <title>The complete chromosome 2 of Sphaerobacter thermophilus DSM 20745.</title>
        <authorList>
            <person name="Lucas S."/>
            <person name="Copeland A."/>
            <person name="Lapidus A."/>
            <person name="Glavina del Rio T."/>
            <person name="Dalin E."/>
            <person name="Tice H."/>
            <person name="Bruce D."/>
            <person name="Goodwin L."/>
            <person name="Pitluck S."/>
            <person name="Kyrpides N."/>
            <person name="Mavromatis K."/>
            <person name="Ivanova N."/>
            <person name="Mikhailova N."/>
            <person name="LaButti K.M."/>
            <person name="Clum A."/>
            <person name="Sun H.I."/>
            <person name="Brettin T."/>
            <person name="Detter J.C."/>
            <person name="Han C."/>
            <person name="Larimer F."/>
            <person name="Land M."/>
            <person name="Hauser L."/>
            <person name="Markowitz V."/>
            <person name="Cheng J.F."/>
            <person name="Hugenholtz P."/>
            <person name="Woyke T."/>
            <person name="Wu D."/>
            <person name="Steenblock K."/>
            <person name="Schneider S."/>
            <person name="Pukall R."/>
            <person name="Goeker M."/>
            <person name="Klenk H.P."/>
            <person name="Eisen J.A."/>
        </authorList>
    </citation>
    <scope>NUCLEOTIDE SEQUENCE [LARGE SCALE GENOMIC DNA]</scope>
    <source>
        <strain evidence="4">ATCC 49802 / DSM 20745 / S 6022</strain>
    </source>
</reference>
<feature type="transmembrane region" description="Helical" evidence="1">
    <location>
        <begin position="248"/>
        <end position="267"/>
    </location>
</feature>
<dbReference type="PANTHER" id="PTHR39157">
    <property type="entry name" value="INTEGRAL MEMBRANE PROTEIN-RELATED"/>
    <property type="match status" value="1"/>
</dbReference>
<sequence length="297" mass="31829">MDGVRYMTLEGWLLAAGLAVVLGLGASYLLDRRLPVGRTLGLIGLAFLGVFGGSELFGPLEGEQALSELGPALGDFYLLTGLLGGLVLMALAVATGRRAAAGQPTDVAQQGISDPPVARWLFADLRSAPLWFGLRLYLGYEWLAAGWHKVTDPAWMDGGTALAAFWERVVAVPEQGRPPITYGWYRDFLSFMLEHEWYPWFAPLVAVGETLIGLGLILGAFVGIAAFFGTLLNFNFMLAGTASTNPVLFGLGVFLVLAWKVAGWWGLDRVLLPALGAPWRPGALFRAARGPKAPTPA</sequence>
<feature type="transmembrane region" description="Helical" evidence="1">
    <location>
        <begin position="42"/>
        <end position="60"/>
    </location>
</feature>
<dbReference type="Proteomes" id="UP000002027">
    <property type="component" value="Chromosome 2"/>
</dbReference>
<dbReference type="PANTHER" id="PTHR39157:SF1">
    <property type="entry name" value="DOXX FAMILY PROTEIN"/>
    <property type="match status" value="1"/>
</dbReference>
<keyword evidence="1" id="KW-1133">Transmembrane helix</keyword>
<dbReference type="STRING" id="479434.Sthe_0097"/>
<dbReference type="KEGG" id="sti:Sthe_0097"/>
<proteinExistence type="predicted"/>
<dbReference type="EMBL" id="CP001824">
    <property type="protein sequence ID" value="ACZ40019.1"/>
    <property type="molecule type" value="Genomic_DNA"/>
</dbReference>
<reference evidence="4" key="1">
    <citation type="submission" date="2009-11" db="EMBL/GenBank/DDBJ databases">
        <title>The complete chromosome 1 of Sphaerobacter thermophilus DSM 20745.</title>
        <authorList>
            <person name="Lucas S."/>
            <person name="Copeland A."/>
            <person name="Lapidus A."/>
            <person name="Glavina del Rio T."/>
            <person name="Dalin E."/>
            <person name="Tice H."/>
            <person name="Bruce D."/>
            <person name="Goodwin L."/>
            <person name="Pitluck S."/>
            <person name="Kyrpides N."/>
            <person name="Mavromatis K."/>
            <person name="Ivanova N."/>
            <person name="Mikhailova N."/>
            <person name="LaButti K.M."/>
            <person name="Clum A."/>
            <person name="Sun H.I."/>
            <person name="Brettin T."/>
            <person name="Detter J.C."/>
            <person name="Han C."/>
            <person name="Larimer F."/>
            <person name="Land M."/>
            <person name="Hauser L."/>
            <person name="Markowitz V."/>
            <person name="Cheng J.F."/>
            <person name="Hugenholtz P."/>
            <person name="Woyke T."/>
            <person name="Wu D."/>
            <person name="Steenblock K."/>
            <person name="Schneider S."/>
            <person name="Pukall R."/>
            <person name="Goeker M."/>
            <person name="Klenk H.P."/>
            <person name="Eisen J.A."/>
        </authorList>
    </citation>
    <scope>NUCLEOTIDE SEQUENCE [LARGE SCALE GENOMIC DNA]</scope>
    <source>
        <strain evidence="4">ATCC 49802 / DSM 20745 / S 6022</strain>
    </source>
</reference>
<organism evidence="2 4">
    <name type="scientific">Sphaerobacter thermophilus (strain ATCC 49802 / DSM 20745 / KCCM 41009 / NCIMB 13125 / S 6022)</name>
    <dbReference type="NCBI Taxonomy" id="479434"/>
    <lineage>
        <taxon>Bacteria</taxon>
        <taxon>Pseudomonadati</taxon>
        <taxon>Thermomicrobiota</taxon>
        <taxon>Thermomicrobia</taxon>
        <taxon>Sphaerobacterales</taxon>
        <taxon>Sphaerobacterineae</taxon>
        <taxon>Sphaerobacteraceae</taxon>
        <taxon>Sphaerobacter</taxon>
    </lineage>
</organism>
<evidence type="ECO:0000313" key="4">
    <source>
        <dbReference type="Proteomes" id="UP000002027"/>
    </source>
</evidence>
<dbReference type="InParanoid" id="D1C5M0"/>
<accession>D1C5M0</accession>
<dbReference type="eggNOG" id="COG2259">
    <property type="taxonomic scope" value="Bacteria"/>
</dbReference>
<evidence type="ECO:0000313" key="2">
    <source>
        <dbReference type="EMBL" id="ACZ37536.1"/>
    </source>
</evidence>
<dbReference type="EMBL" id="CP001823">
    <property type="protein sequence ID" value="ACZ37536.1"/>
    <property type="molecule type" value="Genomic_DNA"/>
</dbReference>
<reference evidence="2 4" key="3">
    <citation type="journal article" date="2010" name="Stand. Genomic Sci.">
        <title>Complete genome sequence of Desulfohalobium retbaense type strain (HR(100)).</title>
        <authorList>
            <person name="Spring S."/>
            <person name="Nolan M."/>
            <person name="Lapidus A."/>
            <person name="Glavina Del Rio T."/>
            <person name="Copeland A."/>
            <person name="Tice H."/>
            <person name="Cheng J.F."/>
            <person name="Lucas S."/>
            <person name="Land M."/>
            <person name="Chen F."/>
            <person name="Bruce D."/>
            <person name="Goodwin L."/>
            <person name="Pitluck S."/>
            <person name="Ivanova N."/>
            <person name="Mavromatis K."/>
            <person name="Mikhailova N."/>
            <person name="Pati A."/>
            <person name="Chen A."/>
            <person name="Palaniappan K."/>
            <person name="Hauser L."/>
            <person name="Chang Y.J."/>
            <person name="Jeffries C.D."/>
            <person name="Munk C."/>
            <person name="Kiss H."/>
            <person name="Chain P."/>
            <person name="Han C."/>
            <person name="Brettin T."/>
            <person name="Detter J.C."/>
            <person name="Schuler E."/>
            <person name="Goker M."/>
            <person name="Rohde M."/>
            <person name="Bristow J."/>
            <person name="Eisen J.A."/>
            <person name="Markowitz V."/>
            <person name="Hugenholtz P."/>
            <person name="Kyrpides N.C."/>
            <person name="Klenk H.P."/>
        </authorList>
    </citation>
    <scope>NUCLEOTIDE SEQUENCE [LARGE SCALE GENOMIC DNA]</scope>
    <source>
        <strain evidence="4">ATCC 49802 / DSM 20745 / S 6022</strain>
        <strain evidence="2">DSM 20745</strain>
    </source>
</reference>
<name>D1C5M0_SPHTD</name>
<dbReference type="Proteomes" id="UP000002027">
    <property type="component" value="Chromosome 1"/>
</dbReference>
<feature type="transmembrane region" description="Helical" evidence="1">
    <location>
        <begin position="200"/>
        <end position="228"/>
    </location>
</feature>
<dbReference type="AlphaFoldDB" id="D1C5M0"/>
<protein>
    <submittedName>
        <fullName evidence="2">DoxX family protein</fullName>
    </submittedName>
</protein>
<evidence type="ECO:0000313" key="3">
    <source>
        <dbReference type="EMBL" id="ACZ40019.1"/>
    </source>
</evidence>
<evidence type="ECO:0000256" key="1">
    <source>
        <dbReference type="SAM" id="Phobius"/>
    </source>
</evidence>
<keyword evidence="4" id="KW-1185">Reference proteome</keyword>
<keyword evidence="1" id="KW-0812">Transmembrane</keyword>
<feature type="transmembrane region" description="Helical" evidence="1">
    <location>
        <begin position="76"/>
        <end position="94"/>
    </location>
</feature>
<dbReference type="KEGG" id="sti:Sthe_2605"/>
<dbReference type="RefSeq" id="WP_012870585.1">
    <property type="nucleotide sequence ID" value="NC_013523.1"/>
</dbReference>
<feature type="transmembrane region" description="Helical" evidence="1">
    <location>
        <begin position="12"/>
        <end position="30"/>
    </location>
</feature>
<gene>
    <name evidence="2" type="ordered locus">Sthe_0097</name>
    <name evidence="3" type="ordered locus">Sthe_2605</name>
</gene>
<dbReference type="HOGENOM" id="CLU_936598_0_0_0"/>